<sequence>SRSAAIAHAPAFPRRVFCTRACSRAKELICAILCAPEGLTKRCAPSSRISGQVGRIVTRNGASRRASCHPVSKCLISGA</sequence>
<feature type="non-terminal residue" evidence="1">
    <location>
        <position position="79"/>
    </location>
</feature>
<reference evidence="1" key="1">
    <citation type="submission" date="2018-05" db="EMBL/GenBank/DDBJ databases">
        <authorList>
            <person name="Lanie J.A."/>
            <person name="Ng W.-L."/>
            <person name="Kazmierczak K.M."/>
            <person name="Andrzejewski T.M."/>
            <person name="Davidsen T.M."/>
            <person name="Wayne K.J."/>
            <person name="Tettelin H."/>
            <person name="Glass J.I."/>
            <person name="Rusch D."/>
            <person name="Podicherti R."/>
            <person name="Tsui H.-C.T."/>
            <person name="Winkler M.E."/>
        </authorList>
    </citation>
    <scope>NUCLEOTIDE SEQUENCE</scope>
</reference>
<feature type="non-terminal residue" evidence="1">
    <location>
        <position position="1"/>
    </location>
</feature>
<evidence type="ECO:0000313" key="1">
    <source>
        <dbReference type="EMBL" id="SVC25117.1"/>
    </source>
</evidence>
<protein>
    <submittedName>
        <fullName evidence="1">Uncharacterized protein</fullName>
    </submittedName>
</protein>
<accession>A0A382KQF2</accession>
<gene>
    <name evidence="1" type="ORF">METZ01_LOCUS277971</name>
</gene>
<name>A0A382KQF2_9ZZZZ</name>
<organism evidence="1">
    <name type="scientific">marine metagenome</name>
    <dbReference type="NCBI Taxonomy" id="408172"/>
    <lineage>
        <taxon>unclassified sequences</taxon>
        <taxon>metagenomes</taxon>
        <taxon>ecological metagenomes</taxon>
    </lineage>
</organism>
<dbReference type="EMBL" id="UINC01081352">
    <property type="protein sequence ID" value="SVC25117.1"/>
    <property type="molecule type" value="Genomic_DNA"/>
</dbReference>
<proteinExistence type="predicted"/>
<dbReference type="AlphaFoldDB" id="A0A382KQF2"/>